<keyword evidence="2" id="KW-1185">Reference proteome</keyword>
<dbReference type="Proteomes" id="UP000886998">
    <property type="component" value="Unassembled WGS sequence"/>
</dbReference>
<evidence type="ECO:0000313" key="1">
    <source>
        <dbReference type="EMBL" id="GFY43473.1"/>
    </source>
</evidence>
<organism evidence="1 2">
    <name type="scientific">Trichonephila inaurata madagascariensis</name>
    <dbReference type="NCBI Taxonomy" id="2747483"/>
    <lineage>
        <taxon>Eukaryota</taxon>
        <taxon>Metazoa</taxon>
        <taxon>Ecdysozoa</taxon>
        <taxon>Arthropoda</taxon>
        <taxon>Chelicerata</taxon>
        <taxon>Arachnida</taxon>
        <taxon>Araneae</taxon>
        <taxon>Araneomorphae</taxon>
        <taxon>Entelegynae</taxon>
        <taxon>Araneoidea</taxon>
        <taxon>Nephilidae</taxon>
        <taxon>Trichonephila</taxon>
        <taxon>Trichonephila inaurata</taxon>
    </lineage>
</organism>
<proteinExistence type="predicted"/>
<name>A0A8X7BUC2_9ARAC</name>
<protein>
    <submittedName>
        <fullName evidence="1">Uncharacterized protein</fullName>
    </submittedName>
</protein>
<accession>A0A8X7BUC2</accession>
<evidence type="ECO:0000313" key="2">
    <source>
        <dbReference type="Proteomes" id="UP000886998"/>
    </source>
</evidence>
<sequence>MLNACQFVFFNFTQGDNTPADFTLQHSFVTQKFCTASKNASFFRASPDYVKNIGVEGCSVSTSVRTHKDLNPLSGEPFLFTIES</sequence>
<dbReference type="EMBL" id="BMAV01003690">
    <property type="protein sequence ID" value="GFY43473.1"/>
    <property type="molecule type" value="Genomic_DNA"/>
</dbReference>
<gene>
    <name evidence="1" type="ORF">TNIN_119661</name>
</gene>
<reference evidence="1" key="1">
    <citation type="submission" date="2020-08" db="EMBL/GenBank/DDBJ databases">
        <title>Multicomponent nature underlies the extraordinary mechanical properties of spider dragline silk.</title>
        <authorList>
            <person name="Kono N."/>
            <person name="Nakamura H."/>
            <person name="Mori M."/>
            <person name="Yoshida Y."/>
            <person name="Ohtoshi R."/>
            <person name="Malay A.D."/>
            <person name="Moran D.A.P."/>
            <person name="Tomita M."/>
            <person name="Numata K."/>
            <person name="Arakawa K."/>
        </authorList>
    </citation>
    <scope>NUCLEOTIDE SEQUENCE</scope>
</reference>
<comment type="caution">
    <text evidence="1">The sequence shown here is derived from an EMBL/GenBank/DDBJ whole genome shotgun (WGS) entry which is preliminary data.</text>
</comment>
<dbReference type="AlphaFoldDB" id="A0A8X7BUC2"/>